<keyword evidence="3" id="KW-1185">Reference proteome</keyword>
<comment type="caution">
    <text evidence="2">The sequence shown here is derived from an EMBL/GenBank/DDBJ whole genome shotgun (WGS) entry which is preliminary data.</text>
</comment>
<name>A0AAN5DEU1_9BILA</name>
<keyword evidence="1" id="KW-0812">Transmembrane</keyword>
<feature type="transmembrane region" description="Helical" evidence="1">
    <location>
        <begin position="15"/>
        <end position="34"/>
    </location>
</feature>
<feature type="non-terminal residue" evidence="2">
    <location>
        <position position="103"/>
    </location>
</feature>
<feature type="non-terminal residue" evidence="2">
    <location>
        <position position="1"/>
    </location>
</feature>
<sequence length="103" mass="11996">DFEKPGTELYNQLNVVLQSICVIVMLICDAFILYKVYAMKARNVNIVVTSTQSKEVPKFAKYFKFWHKLGQRAPARLHRQLSIEKKLTRSFLFLSLSFIIPTI</sequence>
<dbReference type="Proteomes" id="UP001328107">
    <property type="component" value="Unassembled WGS sequence"/>
</dbReference>
<dbReference type="EMBL" id="BTRK01000006">
    <property type="protein sequence ID" value="GMR61217.1"/>
    <property type="molecule type" value="Genomic_DNA"/>
</dbReference>
<keyword evidence="1" id="KW-1133">Transmembrane helix</keyword>
<reference evidence="3" key="1">
    <citation type="submission" date="2022-10" db="EMBL/GenBank/DDBJ databases">
        <title>Genome assembly of Pristionchus species.</title>
        <authorList>
            <person name="Yoshida K."/>
            <person name="Sommer R.J."/>
        </authorList>
    </citation>
    <scope>NUCLEOTIDE SEQUENCE [LARGE SCALE GENOMIC DNA]</scope>
    <source>
        <strain evidence="3">RS5460</strain>
    </source>
</reference>
<evidence type="ECO:0000313" key="2">
    <source>
        <dbReference type="EMBL" id="GMR61217.1"/>
    </source>
</evidence>
<proteinExistence type="predicted"/>
<evidence type="ECO:0000256" key="1">
    <source>
        <dbReference type="SAM" id="Phobius"/>
    </source>
</evidence>
<dbReference type="AlphaFoldDB" id="A0AAN5DEU1"/>
<protein>
    <submittedName>
        <fullName evidence="2">Uncharacterized protein</fullName>
    </submittedName>
</protein>
<evidence type="ECO:0000313" key="3">
    <source>
        <dbReference type="Proteomes" id="UP001328107"/>
    </source>
</evidence>
<keyword evidence="1" id="KW-0472">Membrane</keyword>
<organism evidence="2 3">
    <name type="scientific">Pristionchus mayeri</name>
    <dbReference type="NCBI Taxonomy" id="1317129"/>
    <lineage>
        <taxon>Eukaryota</taxon>
        <taxon>Metazoa</taxon>
        <taxon>Ecdysozoa</taxon>
        <taxon>Nematoda</taxon>
        <taxon>Chromadorea</taxon>
        <taxon>Rhabditida</taxon>
        <taxon>Rhabditina</taxon>
        <taxon>Diplogasteromorpha</taxon>
        <taxon>Diplogasteroidea</taxon>
        <taxon>Neodiplogasteridae</taxon>
        <taxon>Pristionchus</taxon>
    </lineage>
</organism>
<accession>A0AAN5DEU1</accession>
<gene>
    <name evidence="2" type="ORF">PMAYCL1PPCAC_31412</name>
</gene>